<dbReference type="EMBL" id="CABIJS010000588">
    <property type="protein sequence ID" value="VUZ53967.1"/>
    <property type="molecule type" value="Genomic_DNA"/>
</dbReference>
<organism evidence="1 2">
    <name type="scientific">Hymenolepis diminuta</name>
    <name type="common">Rat tapeworm</name>
    <dbReference type="NCBI Taxonomy" id="6216"/>
    <lineage>
        <taxon>Eukaryota</taxon>
        <taxon>Metazoa</taxon>
        <taxon>Spiralia</taxon>
        <taxon>Lophotrochozoa</taxon>
        <taxon>Platyhelminthes</taxon>
        <taxon>Cestoda</taxon>
        <taxon>Eucestoda</taxon>
        <taxon>Cyclophyllidea</taxon>
        <taxon>Hymenolepididae</taxon>
        <taxon>Hymenolepis</taxon>
    </lineage>
</organism>
<evidence type="ECO:0000313" key="1">
    <source>
        <dbReference type="EMBL" id="VUZ53967.1"/>
    </source>
</evidence>
<reference evidence="1 2" key="1">
    <citation type="submission" date="2019-07" db="EMBL/GenBank/DDBJ databases">
        <authorList>
            <person name="Jastrzebski P J."/>
            <person name="Paukszto L."/>
            <person name="Jastrzebski P J."/>
        </authorList>
    </citation>
    <scope>NUCLEOTIDE SEQUENCE [LARGE SCALE GENOMIC DNA]</scope>
    <source>
        <strain evidence="1 2">WMS-il1</strain>
    </source>
</reference>
<gene>
    <name evidence="1" type="ORF">WMSIL1_LOCUS12198</name>
</gene>
<evidence type="ECO:0000313" key="2">
    <source>
        <dbReference type="Proteomes" id="UP000321570"/>
    </source>
</evidence>
<dbReference type="AlphaFoldDB" id="A0A564Z360"/>
<sequence length="63" mass="7198">MKRDDDREVVDSSEITSGHLGHLSLRTRSERPLGDPAKSNCRVKVSLCERQQFCISLSLHFKQ</sequence>
<proteinExistence type="predicted"/>
<keyword evidence="2" id="KW-1185">Reference proteome</keyword>
<name>A0A564Z360_HYMDI</name>
<dbReference type="Proteomes" id="UP000321570">
    <property type="component" value="Unassembled WGS sequence"/>
</dbReference>
<protein>
    <submittedName>
        <fullName evidence="1">Uncharacterized protein</fullName>
    </submittedName>
</protein>
<accession>A0A564Z360</accession>